<evidence type="ECO:0000313" key="9">
    <source>
        <dbReference type="Proteomes" id="UP001271769"/>
    </source>
</evidence>
<dbReference type="Gene3D" id="3.40.30.10">
    <property type="entry name" value="Glutaredoxin"/>
    <property type="match status" value="1"/>
</dbReference>
<comment type="similarity">
    <text evidence="1 6 7">Belongs to the ArsC family.</text>
</comment>
<comment type="caution">
    <text evidence="8">The sequence shown here is derived from an EMBL/GenBank/DDBJ whole genome shotgun (WGS) entry which is preliminary data.</text>
</comment>
<dbReference type="PANTHER" id="PTHR30041">
    <property type="entry name" value="ARSENATE REDUCTASE"/>
    <property type="match status" value="1"/>
</dbReference>
<evidence type="ECO:0000256" key="7">
    <source>
        <dbReference type="RuleBase" id="RU362029"/>
    </source>
</evidence>
<evidence type="ECO:0000256" key="4">
    <source>
        <dbReference type="ARBA" id="ARBA00038969"/>
    </source>
</evidence>
<protein>
    <recommendedName>
        <fullName evidence="5 7">Arsenate reductase</fullName>
        <ecNumber evidence="4 7">1.20.4.1</ecNumber>
    </recommendedName>
</protein>
<organism evidence="8 9">
    <name type="scientific">Dongia rigui</name>
    <dbReference type="NCBI Taxonomy" id="940149"/>
    <lineage>
        <taxon>Bacteria</taxon>
        <taxon>Pseudomonadati</taxon>
        <taxon>Pseudomonadota</taxon>
        <taxon>Alphaproteobacteria</taxon>
        <taxon>Rhodospirillales</taxon>
        <taxon>Dongiaceae</taxon>
        <taxon>Dongia</taxon>
    </lineage>
</organism>
<dbReference type="NCBIfam" id="TIGR00014">
    <property type="entry name" value="arsC"/>
    <property type="match status" value="1"/>
</dbReference>
<accession>A0ABU5DZR5</accession>
<dbReference type="PANTHER" id="PTHR30041:SF5">
    <property type="entry name" value="ARSENATE REDUCTASE-RELATED"/>
    <property type="match status" value="1"/>
</dbReference>
<dbReference type="SUPFAM" id="SSF52833">
    <property type="entry name" value="Thioredoxin-like"/>
    <property type="match status" value="1"/>
</dbReference>
<keyword evidence="3 7" id="KW-0560">Oxidoreductase</keyword>
<dbReference type="InterPro" id="IPR036249">
    <property type="entry name" value="Thioredoxin-like_sf"/>
</dbReference>
<evidence type="ECO:0000256" key="6">
    <source>
        <dbReference type="PROSITE-ProRule" id="PRU01282"/>
    </source>
</evidence>
<dbReference type="InterPro" id="IPR006659">
    <property type="entry name" value="Arsenate_reductase"/>
</dbReference>
<dbReference type="EC" id="1.20.4.1" evidence="4 7"/>
<keyword evidence="2" id="KW-0059">Arsenical resistance</keyword>
<comment type="catalytic activity">
    <reaction evidence="7">
        <text>[glutaredoxin]-dithiol + arsenate + glutathione + H(+) = glutathionyl-S-S-[glutaredoxin] + arsenite + H2O</text>
        <dbReference type="Rhea" id="RHEA:22016"/>
        <dbReference type="Rhea" id="RHEA-COMP:10729"/>
        <dbReference type="Rhea" id="RHEA-COMP:17668"/>
        <dbReference type="ChEBI" id="CHEBI:15377"/>
        <dbReference type="ChEBI" id="CHEBI:15378"/>
        <dbReference type="ChEBI" id="CHEBI:29242"/>
        <dbReference type="ChEBI" id="CHEBI:29950"/>
        <dbReference type="ChEBI" id="CHEBI:48597"/>
        <dbReference type="ChEBI" id="CHEBI:57925"/>
        <dbReference type="ChEBI" id="CHEBI:146199"/>
        <dbReference type="EC" id="1.20.4.1"/>
    </reaction>
</comment>
<dbReference type="PROSITE" id="PS51353">
    <property type="entry name" value="ARSC"/>
    <property type="match status" value="1"/>
</dbReference>
<evidence type="ECO:0000256" key="3">
    <source>
        <dbReference type="ARBA" id="ARBA00023002"/>
    </source>
</evidence>
<dbReference type="Proteomes" id="UP001271769">
    <property type="component" value="Unassembled WGS sequence"/>
</dbReference>
<gene>
    <name evidence="8" type="primary">arsC</name>
    <name evidence="8" type="ORF">SMD31_10820</name>
</gene>
<dbReference type="RefSeq" id="WP_320500847.1">
    <property type="nucleotide sequence ID" value="NZ_JAXCLX010000001.1"/>
</dbReference>
<dbReference type="Pfam" id="PF03960">
    <property type="entry name" value="ArsC"/>
    <property type="match status" value="1"/>
</dbReference>
<evidence type="ECO:0000313" key="8">
    <source>
        <dbReference type="EMBL" id="MDY0872420.1"/>
    </source>
</evidence>
<dbReference type="CDD" id="cd03034">
    <property type="entry name" value="ArsC_ArsC"/>
    <property type="match status" value="1"/>
</dbReference>
<dbReference type="EMBL" id="JAXCLX010000001">
    <property type="protein sequence ID" value="MDY0872420.1"/>
    <property type="molecule type" value="Genomic_DNA"/>
</dbReference>
<name>A0ABU5DZR5_9PROT</name>
<dbReference type="GO" id="GO:0008794">
    <property type="term" value="F:arsenate reductase (glutaredoxin) activity"/>
    <property type="evidence" value="ECO:0007669"/>
    <property type="project" value="UniProtKB-EC"/>
</dbReference>
<keyword evidence="9" id="KW-1185">Reference proteome</keyword>
<evidence type="ECO:0000256" key="1">
    <source>
        <dbReference type="ARBA" id="ARBA00007198"/>
    </source>
</evidence>
<proteinExistence type="inferred from homology"/>
<reference evidence="8 9" key="1">
    <citation type="journal article" date="2013" name="Antonie Van Leeuwenhoek">
        <title>Dongia rigui sp. nov., isolated from freshwater of a large wetland in Korea.</title>
        <authorList>
            <person name="Baik K.S."/>
            <person name="Hwang Y.M."/>
            <person name="Choi J.S."/>
            <person name="Kwon J."/>
            <person name="Seong C.N."/>
        </authorList>
    </citation>
    <scope>NUCLEOTIDE SEQUENCE [LARGE SCALE GENOMIC DNA]</scope>
    <source>
        <strain evidence="8 9">04SU4-P</strain>
    </source>
</reference>
<sequence>MSIIIYHNPKCSTSRKVLDWLTEKGHAPKVVEYLKTPPDVAILKKILVAMGGAAPADILRRKGDAYEALGDVTRLTPDQLIAKMVAEPVLIERPIVVNGKRAVLCRPPEKVWDLVD</sequence>
<evidence type="ECO:0000256" key="2">
    <source>
        <dbReference type="ARBA" id="ARBA00022849"/>
    </source>
</evidence>
<dbReference type="InterPro" id="IPR006660">
    <property type="entry name" value="Arsenate_reductase-like"/>
</dbReference>
<evidence type="ECO:0000256" key="5">
    <source>
        <dbReference type="ARBA" id="ARBA00039879"/>
    </source>
</evidence>